<reference evidence="2" key="1">
    <citation type="journal article" date="2023" name="bioRxiv">
        <title>Scaffold-level genome assemblies of two parasitoid biocontrol wasps reveal the parthenogenesis mechanism and an associated novel virus.</title>
        <authorList>
            <person name="Inwood S."/>
            <person name="Skelly J."/>
            <person name="Guhlin J."/>
            <person name="Harrop T."/>
            <person name="Goldson S."/>
            <person name="Dearden P."/>
        </authorList>
    </citation>
    <scope>NUCLEOTIDE SEQUENCE</scope>
    <source>
        <strain evidence="2">Irish</strain>
        <tissue evidence="2">Whole body</tissue>
    </source>
</reference>
<dbReference type="Proteomes" id="UP001168990">
    <property type="component" value="Unassembled WGS sequence"/>
</dbReference>
<protein>
    <submittedName>
        <fullName evidence="2">Uncharacterized protein</fullName>
    </submittedName>
</protein>
<dbReference type="EMBL" id="JAQQBS010000002">
    <property type="protein sequence ID" value="KAK0171939.1"/>
    <property type="molecule type" value="Genomic_DNA"/>
</dbReference>
<organism evidence="2 3">
    <name type="scientific">Microctonus aethiopoides</name>
    <dbReference type="NCBI Taxonomy" id="144406"/>
    <lineage>
        <taxon>Eukaryota</taxon>
        <taxon>Metazoa</taxon>
        <taxon>Ecdysozoa</taxon>
        <taxon>Arthropoda</taxon>
        <taxon>Hexapoda</taxon>
        <taxon>Insecta</taxon>
        <taxon>Pterygota</taxon>
        <taxon>Neoptera</taxon>
        <taxon>Endopterygota</taxon>
        <taxon>Hymenoptera</taxon>
        <taxon>Apocrita</taxon>
        <taxon>Ichneumonoidea</taxon>
        <taxon>Braconidae</taxon>
        <taxon>Euphorinae</taxon>
        <taxon>Microctonus</taxon>
    </lineage>
</organism>
<gene>
    <name evidence="2" type="ORF">PV328_005327</name>
</gene>
<accession>A0AA39KSC3</accession>
<feature type="region of interest" description="Disordered" evidence="1">
    <location>
        <begin position="20"/>
        <end position="48"/>
    </location>
</feature>
<evidence type="ECO:0000313" key="3">
    <source>
        <dbReference type="Proteomes" id="UP001168990"/>
    </source>
</evidence>
<comment type="caution">
    <text evidence="2">The sequence shown here is derived from an EMBL/GenBank/DDBJ whole genome shotgun (WGS) entry which is preliminary data.</text>
</comment>
<evidence type="ECO:0000313" key="2">
    <source>
        <dbReference type="EMBL" id="KAK0171939.1"/>
    </source>
</evidence>
<dbReference type="AlphaFoldDB" id="A0AA39KSC3"/>
<proteinExistence type="predicted"/>
<name>A0AA39KSC3_9HYME</name>
<evidence type="ECO:0000256" key="1">
    <source>
        <dbReference type="SAM" id="MobiDB-lite"/>
    </source>
</evidence>
<sequence length="70" mass="8362">MFRMRPFSPIAVENYKSLSKRRRDEGRVLDKRAKENRPQSSRRIRLRQHGGYREMTDEGVLAWGFPLPMV</sequence>
<feature type="compositionally biased region" description="Basic and acidic residues" evidence="1">
    <location>
        <begin position="22"/>
        <end position="37"/>
    </location>
</feature>
<reference evidence="2" key="2">
    <citation type="submission" date="2023-03" db="EMBL/GenBank/DDBJ databases">
        <authorList>
            <person name="Inwood S.N."/>
            <person name="Skelly J.G."/>
            <person name="Guhlin J."/>
            <person name="Harrop T.W.R."/>
            <person name="Goldson S.G."/>
            <person name="Dearden P.K."/>
        </authorList>
    </citation>
    <scope>NUCLEOTIDE SEQUENCE</scope>
    <source>
        <strain evidence="2">Irish</strain>
        <tissue evidence="2">Whole body</tissue>
    </source>
</reference>
<keyword evidence="3" id="KW-1185">Reference proteome</keyword>